<keyword evidence="1" id="KW-0472">Membrane</keyword>
<keyword evidence="1" id="KW-1133">Transmembrane helix</keyword>
<dbReference type="PANTHER" id="PTHR31284:SF22">
    <property type="entry name" value="ACID PHOSPHATASE"/>
    <property type="match status" value="1"/>
</dbReference>
<protein>
    <recommendedName>
        <fullName evidence="4">Acid phosphatase</fullName>
    </recommendedName>
</protein>
<reference evidence="2" key="1">
    <citation type="submission" date="2017-07" db="EMBL/GenBank/DDBJ databases">
        <title>Taro Niue Genome Assembly and Annotation.</title>
        <authorList>
            <person name="Atibalentja N."/>
            <person name="Keating K."/>
            <person name="Fields C.J."/>
        </authorList>
    </citation>
    <scope>NUCLEOTIDE SEQUENCE</scope>
    <source>
        <strain evidence="2">Niue_2</strain>
        <tissue evidence="2">Leaf</tissue>
    </source>
</reference>
<evidence type="ECO:0000256" key="1">
    <source>
        <dbReference type="SAM" id="Phobius"/>
    </source>
</evidence>
<dbReference type="PANTHER" id="PTHR31284">
    <property type="entry name" value="ACID PHOSPHATASE-LIKE PROTEIN"/>
    <property type="match status" value="1"/>
</dbReference>
<dbReference type="AlphaFoldDB" id="A0A843UND3"/>
<accession>A0A843UND3</accession>
<gene>
    <name evidence="2" type="ORF">Taro_017520</name>
</gene>
<evidence type="ECO:0008006" key="4">
    <source>
        <dbReference type="Google" id="ProtNLM"/>
    </source>
</evidence>
<proteinExistence type="predicted"/>
<organism evidence="2 3">
    <name type="scientific">Colocasia esculenta</name>
    <name type="common">Wild taro</name>
    <name type="synonym">Arum esculentum</name>
    <dbReference type="NCBI Taxonomy" id="4460"/>
    <lineage>
        <taxon>Eukaryota</taxon>
        <taxon>Viridiplantae</taxon>
        <taxon>Streptophyta</taxon>
        <taxon>Embryophyta</taxon>
        <taxon>Tracheophyta</taxon>
        <taxon>Spermatophyta</taxon>
        <taxon>Magnoliopsida</taxon>
        <taxon>Liliopsida</taxon>
        <taxon>Araceae</taxon>
        <taxon>Aroideae</taxon>
        <taxon>Colocasieae</taxon>
        <taxon>Colocasia</taxon>
    </lineage>
</organism>
<feature type="transmembrane region" description="Helical" evidence="1">
    <location>
        <begin position="33"/>
        <end position="60"/>
    </location>
</feature>
<keyword evidence="3" id="KW-1185">Reference proteome</keyword>
<dbReference type="EMBL" id="NMUH01000801">
    <property type="protein sequence ID" value="MQL85018.1"/>
    <property type="molecule type" value="Genomic_DNA"/>
</dbReference>
<dbReference type="InterPro" id="IPR023214">
    <property type="entry name" value="HAD_sf"/>
</dbReference>
<dbReference type="Gene3D" id="3.40.50.1000">
    <property type="entry name" value="HAD superfamily/HAD-like"/>
    <property type="match status" value="1"/>
</dbReference>
<comment type="caution">
    <text evidence="2">The sequence shown here is derived from an EMBL/GenBank/DDBJ whole genome shotgun (WGS) entry which is preliminary data.</text>
</comment>
<dbReference type="Proteomes" id="UP000652761">
    <property type="component" value="Unassembled WGS sequence"/>
</dbReference>
<evidence type="ECO:0000313" key="2">
    <source>
        <dbReference type="EMBL" id="MQL85018.1"/>
    </source>
</evidence>
<dbReference type="Pfam" id="PF03767">
    <property type="entry name" value="Acid_phosphat_B"/>
    <property type="match status" value="1"/>
</dbReference>
<evidence type="ECO:0000313" key="3">
    <source>
        <dbReference type="Proteomes" id="UP000652761"/>
    </source>
</evidence>
<name>A0A843UND3_COLES</name>
<dbReference type="InterPro" id="IPR005519">
    <property type="entry name" value="Acid_phosphat_B-like"/>
</dbReference>
<dbReference type="OrthoDB" id="1900337at2759"/>
<keyword evidence="1" id="KW-0812">Transmembrane</keyword>
<sequence length="291" mass="32680">MDRGGSARSLLSERGSDAGSHYAIESGFYISSFAAIIFVSGITIVGVLLLSLVVALVVMLQSCENHQSSVFQQWRNNDMFDYCNIFASHMELNNLESEEFPAVCKAYANSYTNEGQYLMELNMSIQVAENYFSVVTPENNFSVILMDVDDILPPHIMQRSKLPEYRSESEEVKGLAQGLVRRLYTRLQNGGWSLVLFTREPENQRSGTVDSLTAAGYEGWSSLMMRSKDELLMGSWEYITSRRMELQNQGFTIACVISSRMDALTGPSAGKRNFKLASGHWPRITDAKERP</sequence>